<evidence type="ECO:0000313" key="15">
    <source>
        <dbReference type="RefSeq" id="XP_041427464.1"/>
    </source>
</evidence>
<dbReference type="RefSeq" id="XP_018083543.1">
    <property type="nucleotide sequence ID" value="XM_018228054.2"/>
</dbReference>
<evidence type="ECO:0000256" key="8">
    <source>
        <dbReference type="ARBA" id="ARBA00023242"/>
    </source>
</evidence>
<dbReference type="AlphaFoldDB" id="A0A1L8FGM5"/>
<dbReference type="Bgee" id="108697736">
    <property type="expression patterns" value="Expressed in neurula embryo and 15 other cell types or tissues"/>
</dbReference>
<evidence type="ECO:0000256" key="6">
    <source>
        <dbReference type="ARBA" id="ARBA00023015"/>
    </source>
</evidence>
<feature type="domain" description="C2H2-type" evidence="11">
    <location>
        <begin position="375"/>
        <end position="402"/>
    </location>
</feature>
<evidence type="ECO:0000313" key="12">
    <source>
        <dbReference type="Proteomes" id="UP000186698"/>
    </source>
</evidence>
<dbReference type="KEGG" id="xla:108697736"/>
<evidence type="ECO:0000256" key="7">
    <source>
        <dbReference type="ARBA" id="ARBA00023163"/>
    </source>
</evidence>
<gene>
    <name evidence="13 14 15 16" type="primary">znf581.S</name>
</gene>
<dbReference type="FunFam" id="3.30.160.60:FF:000744">
    <property type="entry name" value="zinc finger E-box-binding homeobox 1"/>
    <property type="match status" value="1"/>
</dbReference>
<dbReference type="GO" id="GO:0005634">
    <property type="term" value="C:nucleus"/>
    <property type="evidence" value="ECO:0000318"/>
    <property type="project" value="GO_Central"/>
</dbReference>
<evidence type="ECO:0000313" key="13">
    <source>
        <dbReference type="RefSeq" id="XP_018083543.1"/>
    </source>
</evidence>
<dbReference type="InterPro" id="IPR036236">
    <property type="entry name" value="Znf_C2H2_sf"/>
</dbReference>
<dbReference type="PANTHER" id="PTHR24394:SF48">
    <property type="entry name" value="ZINC FINGER PROTEIN 771"/>
    <property type="match status" value="1"/>
</dbReference>
<dbReference type="GeneID" id="108697736"/>
<reference evidence="13 14" key="1">
    <citation type="submission" date="2022-04" db="UniProtKB">
        <authorList>
            <consortium name="RefSeq"/>
        </authorList>
    </citation>
    <scope>IDENTIFICATION</scope>
    <source>
        <strain evidence="13 14">J_2021</strain>
        <tissue evidence="13 14">Erythrocytes</tissue>
    </source>
</reference>
<dbReference type="SMART" id="SM00355">
    <property type="entry name" value="ZnF_C2H2"/>
    <property type="match status" value="4"/>
</dbReference>
<dbReference type="Pfam" id="PF00096">
    <property type="entry name" value="zf-C2H2"/>
    <property type="match status" value="3"/>
</dbReference>
<dbReference type="AGR" id="Xenbase:XB-GENE-17343558"/>
<sequence length="484" mass="55164">MDPEGWKMATTGYNFIKKRKEGNHVKHPNTERLQKRVYHGEVVSDSSEAKHLQTKVRSDYGTGCSAGRQSRTEMGKPHIEENAMTSVSKYTVKKWNTWTPDSMEHIENLAFTNYDRESQIVTKQGFGVQVKKFPIQIKDGSSSFLQKKDKTQFNRDHVMVNYSPTPTNTKDPSVAPSQKAKMQSNRRSAISETMLQSQGTEHCEKSRLYQGIPLYHSHKKITIQKSPSPYSRLTGPWQRNKVTSRETPASATNKEQHKIIEKHRLSCKDMASVSTTLANKGSGSVVRFKTGVLPVISQYRKTEEKIKLEPTVVKPQDKPVSNKKYRRFLLIDSQGLPYTVVVEESKTADTSKAPDGPASDSCSDATKSAAPRKVYKCPVCFRIFEYLSYLQRHSIAHSQQKPHVCKVCGKAFKRTSHLTRHKYTHFGGKPCECQICHRRFRDAGELTRHQQSHAGERPYQCDICLVRFEEHSALQNHLLSKHVK</sequence>
<dbReference type="RefSeq" id="XP_018083546.1">
    <property type="nucleotide sequence ID" value="XM_018228057.2"/>
</dbReference>
<evidence type="ECO:0000256" key="3">
    <source>
        <dbReference type="ARBA" id="ARBA00022737"/>
    </source>
</evidence>
<organism evidence="14">
    <name type="scientific">Xenopus laevis</name>
    <name type="common">African clawed frog</name>
    <dbReference type="NCBI Taxonomy" id="8355"/>
    <lineage>
        <taxon>Eukaryota</taxon>
        <taxon>Metazoa</taxon>
        <taxon>Chordata</taxon>
        <taxon>Craniata</taxon>
        <taxon>Vertebrata</taxon>
        <taxon>Euteleostomi</taxon>
        <taxon>Amphibia</taxon>
        <taxon>Batrachia</taxon>
        <taxon>Anura</taxon>
        <taxon>Pipoidea</taxon>
        <taxon>Pipidae</taxon>
        <taxon>Xenopodinae</taxon>
        <taxon>Xenopus</taxon>
        <taxon>Xenopus</taxon>
    </lineage>
</organism>
<keyword evidence="7" id="KW-0804">Transcription</keyword>
<dbReference type="OrthoDB" id="3437960at2759"/>
<dbReference type="Gene3D" id="3.30.160.60">
    <property type="entry name" value="Classic Zinc Finger"/>
    <property type="match status" value="4"/>
</dbReference>
<dbReference type="GO" id="GO:0003677">
    <property type="term" value="F:DNA binding"/>
    <property type="evidence" value="ECO:0007669"/>
    <property type="project" value="UniProtKB-KW"/>
</dbReference>
<dbReference type="PROSITE" id="PS00028">
    <property type="entry name" value="ZINC_FINGER_C2H2_1"/>
    <property type="match status" value="4"/>
</dbReference>
<keyword evidence="3" id="KW-0677">Repeat</keyword>
<evidence type="ECO:0000256" key="10">
    <source>
        <dbReference type="SAM" id="MobiDB-lite"/>
    </source>
</evidence>
<dbReference type="Proteomes" id="UP000186698">
    <property type="component" value="Chromosome 7S"/>
</dbReference>
<protein>
    <submittedName>
        <fullName evidence="13 14">Zinc finger protein 8</fullName>
    </submittedName>
</protein>
<dbReference type="RefSeq" id="XP_041427464.1">
    <property type="nucleotide sequence ID" value="XM_041571530.1"/>
</dbReference>
<dbReference type="SUPFAM" id="SSF57667">
    <property type="entry name" value="beta-beta-alpha zinc fingers"/>
    <property type="match status" value="2"/>
</dbReference>
<evidence type="ECO:0000259" key="11">
    <source>
        <dbReference type="PROSITE" id="PS50157"/>
    </source>
</evidence>
<evidence type="ECO:0000256" key="1">
    <source>
        <dbReference type="ARBA" id="ARBA00004123"/>
    </source>
</evidence>
<dbReference type="GO" id="GO:0006357">
    <property type="term" value="P:regulation of transcription by RNA polymerase II"/>
    <property type="evidence" value="ECO:0000318"/>
    <property type="project" value="GO_Central"/>
</dbReference>
<feature type="domain" description="C2H2-type" evidence="11">
    <location>
        <begin position="431"/>
        <end position="458"/>
    </location>
</feature>
<evidence type="ECO:0000256" key="9">
    <source>
        <dbReference type="PROSITE-ProRule" id="PRU00042"/>
    </source>
</evidence>
<accession>A0A1L8FGM5</accession>
<keyword evidence="5" id="KW-0862">Zinc</keyword>
<dbReference type="InterPro" id="IPR013087">
    <property type="entry name" value="Znf_C2H2_type"/>
</dbReference>
<evidence type="ECO:0000256" key="2">
    <source>
        <dbReference type="ARBA" id="ARBA00022723"/>
    </source>
</evidence>
<dbReference type="GO" id="GO:0000981">
    <property type="term" value="F:DNA-binding transcription factor activity, RNA polymerase II-specific"/>
    <property type="evidence" value="ECO:0000318"/>
    <property type="project" value="GO_Central"/>
</dbReference>
<dbReference type="PANTHER" id="PTHR24394">
    <property type="entry name" value="ZINC FINGER PROTEIN"/>
    <property type="match status" value="1"/>
</dbReference>
<dbReference type="Xenbase" id="XB-GENE-17343558">
    <property type="gene designation" value="znf581.S"/>
</dbReference>
<proteinExistence type="predicted"/>
<dbReference type="CTD" id="108697736"/>
<dbReference type="PaxDb" id="8355-A0A1L8FGM5"/>
<dbReference type="PROSITE" id="PS50157">
    <property type="entry name" value="ZINC_FINGER_C2H2_2"/>
    <property type="match status" value="4"/>
</dbReference>
<evidence type="ECO:0000256" key="5">
    <source>
        <dbReference type="ARBA" id="ARBA00022833"/>
    </source>
</evidence>
<evidence type="ECO:0000313" key="14">
    <source>
        <dbReference type="RefSeq" id="XP_018083546.1"/>
    </source>
</evidence>
<feature type="domain" description="C2H2-type" evidence="11">
    <location>
        <begin position="403"/>
        <end position="430"/>
    </location>
</feature>
<feature type="domain" description="C2H2-type" evidence="11">
    <location>
        <begin position="459"/>
        <end position="484"/>
    </location>
</feature>
<keyword evidence="6" id="KW-0805">Transcription regulation</keyword>
<evidence type="ECO:0000256" key="4">
    <source>
        <dbReference type="ARBA" id="ARBA00022771"/>
    </source>
</evidence>
<name>A0A1L8FGM5_XENLA</name>
<keyword evidence="8" id="KW-0539">Nucleus</keyword>
<keyword evidence="12" id="KW-1185">Reference proteome</keyword>
<evidence type="ECO:0000313" key="16">
    <source>
        <dbReference type="Xenbase" id="XB-GENE-17343558"/>
    </source>
</evidence>
<dbReference type="GO" id="GO:0008270">
    <property type="term" value="F:zinc ion binding"/>
    <property type="evidence" value="ECO:0007669"/>
    <property type="project" value="UniProtKB-KW"/>
</dbReference>
<comment type="subcellular location">
    <subcellularLocation>
        <location evidence="1">Nucleus</location>
    </subcellularLocation>
</comment>
<dbReference type="OMA" id="NASSCKW"/>
<keyword evidence="2" id="KW-0479">Metal-binding</keyword>
<feature type="region of interest" description="Disordered" evidence="10">
    <location>
        <begin position="346"/>
        <end position="365"/>
    </location>
</feature>
<keyword evidence="4 9" id="KW-0863">Zinc-finger</keyword>